<accession>A0A9Q1FE55</accession>
<dbReference type="OrthoDB" id="10589505at2759"/>
<reference evidence="2" key="1">
    <citation type="journal article" date="2023" name="Science">
        <title>Genome structures resolve the early diversification of teleost fishes.</title>
        <authorList>
            <person name="Parey E."/>
            <person name="Louis A."/>
            <person name="Montfort J."/>
            <person name="Bouchez O."/>
            <person name="Roques C."/>
            <person name="Iampietro C."/>
            <person name="Lluch J."/>
            <person name="Castinel A."/>
            <person name="Donnadieu C."/>
            <person name="Desvignes T."/>
            <person name="Floi Bucao C."/>
            <person name="Jouanno E."/>
            <person name="Wen M."/>
            <person name="Mejri S."/>
            <person name="Dirks R."/>
            <person name="Jansen H."/>
            <person name="Henkel C."/>
            <person name="Chen W.J."/>
            <person name="Zahm M."/>
            <person name="Cabau C."/>
            <person name="Klopp C."/>
            <person name="Thompson A.W."/>
            <person name="Robinson-Rechavi M."/>
            <person name="Braasch I."/>
            <person name="Lecointre G."/>
            <person name="Bobe J."/>
            <person name="Postlethwait J.H."/>
            <person name="Berthelot C."/>
            <person name="Roest Crollius H."/>
            <person name="Guiguen Y."/>
        </authorList>
    </citation>
    <scope>NUCLEOTIDE SEQUENCE</scope>
    <source>
        <strain evidence="2">WJC10195</strain>
    </source>
</reference>
<protein>
    <submittedName>
        <fullName evidence="2">Uncharacterized protein</fullName>
    </submittedName>
</protein>
<evidence type="ECO:0000313" key="2">
    <source>
        <dbReference type="EMBL" id="KAJ8356584.1"/>
    </source>
</evidence>
<dbReference type="AlphaFoldDB" id="A0A9Q1FE55"/>
<sequence length="188" mass="20497">MSSLTSPPDCSGCLRLSQKIAELESRVSNLYQIKRDEQLLDSLAEEASRIPVNNNTLPGSGPPPAAVLEPPLISSIPENDHWPVLGAKPKRICSTPTPSSSWVTRSEIRCTGIAGETPVHCWPRALSLSSAAAQKIDWSLHRSPQTGSSQSAWTASALSLQDDQLQTHEITSASDLNPDHRRLHHQER</sequence>
<dbReference type="Proteomes" id="UP001152622">
    <property type="component" value="Chromosome 6"/>
</dbReference>
<evidence type="ECO:0000256" key="1">
    <source>
        <dbReference type="SAM" id="MobiDB-lite"/>
    </source>
</evidence>
<dbReference type="EMBL" id="JAINUF010000006">
    <property type="protein sequence ID" value="KAJ8356584.1"/>
    <property type="molecule type" value="Genomic_DNA"/>
</dbReference>
<feature type="region of interest" description="Disordered" evidence="1">
    <location>
        <begin position="164"/>
        <end position="188"/>
    </location>
</feature>
<gene>
    <name evidence="2" type="ORF">SKAU_G00193780</name>
</gene>
<comment type="caution">
    <text evidence="2">The sequence shown here is derived from an EMBL/GenBank/DDBJ whole genome shotgun (WGS) entry which is preliminary data.</text>
</comment>
<keyword evidence="3" id="KW-1185">Reference proteome</keyword>
<proteinExistence type="predicted"/>
<organism evidence="2 3">
    <name type="scientific">Synaphobranchus kaupii</name>
    <name type="common">Kaup's arrowtooth eel</name>
    <dbReference type="NCBI Taxonomy" id="118154"/>
    <lineage>
        <taxon>Eukaryota</taxon>
        <taxon>Metazoa</taxon>
        <taxon>Chordata</taxon>
        <taxon>Craniata</taxon>
        <taxon>Vertebrata</taxon>
        <taxon>Euteleostomi</taxon>
        <taxon>Actinopterygii</taxon>
        <taxon>Neopterygii</taxon>
        <taxon>Teleostei</taxon>
        <taxon>Anguilliformes</taxon>
        <taxon>Synaphobranchidae</taxon>
        <taxon>Synaphobranchus</taxon>
    </lineage>
</organism>
<name>A0A9Q1FE55_SYNKA</name>
<evidence type="ECO:0000313" key="3">
    <source>
        <dbReference type="Proteomes" id="UP001152622"/>
    </source>
</evidence>
<feature type="compositionally biased region" description="Polar residues" evidence="1">
    <location>
        <begin position="164"/>
        <end position="175"/>
    </location>
</feature>